<dbReference type="RefSeq" id="WP_129520374.1">
    <property type="nucleotide sequence ID" value="NZ_SDPN01000011.1"/>
</dbReference>
<sequence length="83" mass="9596">MNTSSLTASPPRSERAIVIRAQARRLGERIAVRAGLALIAWGRRHDEHRTHVAMYERRHNEQVANRLRDDEFVRAVLLARPFV</sequence>
<reference evidence="1 2" key="1">
    <citation type="submission" date="2019-01" db="EMBL/GenBank/DDBJ databases">
        <title>Agromyces.</title>
        <authorList>
            <person name="Li J."/>
        </authorList>
    </citation>
    <scope>NUCLEOTIDE SEQUENCE [LARGE SCALE GENOMIC DNA]</scope>
    <source>
        <strain evidence="1 2">DSM 15934</strain>
    </source>
</reference>
<dbReference type="Proteomes" id="UP000293865">
    <property type="component" value="Unassembled WGS sequence"/>
</dbReference>
<dbReference type="OrthoDB" id="5008086at2"/>
<name>A0A4Q2L0E8_9MICO</name>
<gene>
    <name evidence="1" type="ORF">ESP51_08005</name>
</gene>
<evidence type="ECO:0000313" key="1">
    <source>
        <dbReference type="EMBL" id="RXZ71464.1"/>
    </source>
</evidence>
<dbReference type="AlphaFoldDB" id="A0A4Q2L0E8"/>
<protein>
    <submittedName>
        <fullName evidence="1">Uncharacterized protein</fullName>
    </submittedName>
</protein>
<organism evidence="1 2">
    <name type="scientific">Agromyces albus</name>
    <dbReference type="NCBI Taxonomy" id="205332"/>
    <lineage>
        <taxon>Bacteria</taxon>
        <taxon>Bacillati</taxon>
        <taxon>Actinomycetota</taxon>
        <taxon>Actinomycetes</taxon>
        <taxon>Micrococcales</taxon>
        <taxon>Microbacteriaceae</taxon>
        <taxon>Agromyces</taxon>
    </lineage>
</organism>
<evidence type="ECO:0000313" key="2">
    <source>
        <dbReference type="Proteomes" id="UP000293865"/>
    </source>
</evidence>
<dbReference type="EMBL" id="SDPN01000011">
    <property type="protein sequence ID" value="RXZ71464.1"/>
    <property type="molecule type" value="Genomic_DNA"/>
</dbReference>
<accession>A0A4Q2L0E8</accession>
<comment type="caution">
    <text evidence="1">The sequence shown here is derived from an EMBL/GenBank/DDBJ whole genome shotgun (WGS) entry which is preliminary data.</text>
</comment>
<keyword evidence="2" id="KW-1185">Reference proteome</keyword>
<proteinExistence type="predicted"/>